<dbReference type="InterPro" id="IPR001353">
    <property type="entry name" value="Proteasome_sua/b"/>
</dbReference>
<dbReference type="InterPro" id="IPR029055">
    <property type="entry name" value="Ntn_hydrolases_N"/>
</dbReference>
<evidence type="ECO:0000256" key="2">
    <source>
        <dbReference type="PROSITE-ProRule" id="PRU00808"/>
    </source>
</evidence>
<name>A0A9Y1BNK1_9ARCH</name>
<dbReference type="GO" id="GO:0004175">
    <property type="term" value="F:endopeptidase activity"/>
    <property type="evidence" value="ECO:0007669"/>
    <property type="project" value="UniProtKB-ARBA"/>
</dbReference>
<dbReference type="SMART" id="SM00948">
    <property type="entry name" value="Proteasome_A_N"/>
    <property type="match status" value="1"/>
</dbReference>
<dbReference type="PROSITE" id="PS51475">
    <property type="entry name" value="PROTEASOME_ALPHA_2"/>
    <property type="match status" value="1"/>
</dbReference>
<dbReference type="GO" id="GO:0019773">
    <property type="term" value="C:proteasome core complex, alpha-subunit complex"/>
    <property type="evidence" value="ECO:0007669"/>
    <property type="project" value="UniProtKB-UniRule"/>
</dbReference>
<protein>
    <submittedName>
        <fullName evidence="4">Archaeal proteasome endopeptidase complex subunit alpha</fullName>
        <ecNumber evidence="4">3.4.25.1</ecNumber>
    </submittedName>
</protein>
<dbReference type="EMBL" id="CP084166">
    <property type="protein sequence ID" value="UJG42020.1"/>
    <property type="molecule type" value="Genomic_DNA"/>
</dbReference>
<accession>A0A9Y1BNK1</accession>
<dbReference type="AlphaFoldDB" id="A0A9Y1BNK1"/>
<dbReference type="Proteomes" id="UP001201020">
    <property type="component" value="Chromosome"/>
</dbReference>
<evidence type="ECO:0000256" key="1">
    <source>
        <dbReference type="ARBA" id="ARBA00022942"/>
    </source>
</evidence>
<keyword evidence="4" id="KW-0378">Hydrolase</keyword>
<dbReference type="CDD" id="cd01911">
    <property type="entry name" value="proteasome_alpha"/>
    <property type="match status" value="1"/>
</dbReference>
<evidence type="ECO:0000313" key="4">
    <source>
        <dbReference type="EMBL" id="UJG42020.1"/>
    </source>
</evidence>
<dbReference type="InterPro" id="IPR000426">
    <property type="entry name" value="Proteasome_asu_N"/>
</dbReference>
<dbReference type="EC" id="3.4.25.1" evidence="4"/>
<dbReference type="SUPFAM" id="SSF56235">
    <property type="entry name" value="N-terminal nucleophile aminohydrolases (Ntn hydrolases)"/>
    <property type="match status" value="1"/>
</dbReference>
<evidence type="ECO:0000259" key="3">
    <source>
        <dbReference type="SMART" id="SM00948"/>
    </source>
</evidence>
<dbReference type="Gene3D" id="3.60.20.10">
    <property type="entry name" value="Glutamine Phosphoribosylpyrophosphate, subunit 1, domain 1"/>
    <property type="match status" value="1"/>
</dbReference>
<dbReference type="InterPro" id="IPR023332">
    <property type="entry name" value="Proteasome_alpha-type"/>
</dbReference>
<gene>
    <name evidence="4" type="ORF">K9W45_06025</name>
</gene>
<dbReference type="InterPro" id="IPR050115">
    <property type="entry name" value="Proteasome_alpha"/>
</dbReference>
<reference evidence="4" key="1">
    <citation type="journal article" date="2022" name="Nat. Microbiol.">
        <title>Unique mobile elements and scalable gene flow at the prokaryote-eukaryote boundary revealed by circularized Asgard archaea genomes.</title>
        <authorList>
            <person name="Wu F."/>
            <person name="Speth D.R."/>
            <person name="Philosof A."/>
            <person name="Cremiere A."/>
            <person name="Narayanan A."/>
            <person name="Barco R.A."/>
            <person name="Connon S.A."/>
            <person name="Amend J.P."/>
            <person name="Antoshechkin I.A."/>
            <person name="Orphan V.J."/>
        </authorList>
    </citation>
    <scope>NUCLEOTIDE SEQUENCE</scope>
    <source>
        <strain evidence="4">PM71</strain>
    </source>
</reference>
<organism evidence="4">
    <name type="scientific">Candidatus Heimdallarchaeum aukensis</name>
    <dbReference type="NCBI Taxonomy" id="2876573"/>
    <lineage>
        <taxon>Archaea</taxon>
        <taxon>Promethearchaeati</taxon>
        <taxon>Candidatus Heimdallarchaeota</taxon>
        <taxon>Candidatus Heimdallarchaeia (ex Rinke et al. 2021) (nom. nud.)</taxon>
        <taxon>Candidatus Heimdallarchaeales</taxon>
        <taxon>Candidatus Heimdallarchaeaceae</taxon>
        <taxon>Candidatus Heimdallarchaeum</taxon>
    </lineage>
</organism>
<sequence>MLGPQSMGYDRTSIMYSPEGRLIQVEYARESVRRGSIAVGIKSKNGVVLAGLLRVVDLNEPDAKVHKIDEKVYATFAGVAADGRVLISRARLEAQIFRMTYDLPTDIKGLSTKIGDYCQLYTQQGGVRPFGVGLLIGGVDDTGSSLYYVDPGGGVISVKAKAIGEGDTEAISILKEKYKEDLTIEEMEELAKDVIKKIVKDEVEEKDIMVVSIPLE</sequence>
<comment type="similarity">
    <text evidence="2">Belongs to the peptidase T1A family.</text>
</comment>
<dbReference type="Pfam" id="PF10584">
    <property type="entry name" value="Proteasome_A_N"/>
    <property type="match status" value="1"/>
</dbReference>
<feature type="domain" description="Proteasome alpha-type subunits" evidence="3">
    <location>
        <begin position="9"/>
        <end position="31"/>
    </location>
</feature>
<dbReference type="PANTHER" id="PTHR11599">
    <property type="entry name" value="PROTEASOME SUBUNIT ALPHA/BETA"/>
    <property type="match status" value="1"/>
</dbReference>
<keyword evidence="1 2" id="KW-0647">Proteasome</keyword>
<dbReference type="Pfam" id="PF00227">
    <property type="entry name" value="Proteasome"/>
    <property type="match status" value="1"/>
</dbReference>
<dbReference type="NCBIfam" id="NF003075">
    <property type="entry name" value="PRK03996.1"/>
    <property type="match status" value="1"/>
</dbReference>
<dbReference type="GO" id="GO:0006511">
    <property type="term" value="P:ubiquitin-dependent protein catabolic process"/>
    <property type="evidence" value="ECO:0007669"/>
    <property type="project" value="InterPro"/>
</dbReference>
<proteinExistence type="inferred from homology"/>